<evidence type="ECO:0000256" key="3">
    <source>
        <dbReference type="ARBA" id="ARBA00022723"/>
    </source>
</evidence>
<dbReference type="STRING" id="1121416.SAMN02745220_00277"/>
<evidence type="ECO:0000256" key="7">
    <source>
        <dbReference type="ARBA" id="ARBA00023277"/>
    </source>
</evidence>
<dbReference type="GO" id="GO:0046872">
    <property type="term" value="F:metal ion binding"/>
    <property type="evidence" value="ECO:0007669"/>
    <property type="project" value="UniProtKB-KW"/>
</dbReference>
<evidence type="ECO:0000259" key="13">
    <source>
        <dbReference type="Pfam" id="PF11975"/>
    </source>
</evidence>
<comment type="cofactor">
    <cofactor evidence="12">
        <name>NAD(+)</name>
        <dbReference type="ChEBI" id="CHEBI:57540"/>
    </cofactor>
    <text evidence="12">Binds 1 NAD(+) per subunit.</text>
</comment>
<dbReference type="EMBL" id="FRFE01000001">
    <property type="protein sequence ID" value="SHO43068.1"/>
    <property type="molecule type" value="Genomic_DNA"/>
</dbReference>
<evidence type="ECO:0000256" key="1">
    <source>
        <dbReference type="ARBA" id="ARBA00001936"/>
    </source>
</evidence>
<comment type="similarity">
    <text evidence="2 12">Belongs to the glycosyl hydrolase 4 family.</text>
</comment>
<dbReference type="InterPro" id="IPR022616">
    <property type="entry name" value="Glyco_hydro_4_C"/>
</dbReference>
<keyword evidence="6 10" id="KW-0464">Manganese</keyword>
<dbReference type="InterPro" id="IPR053715">
    <property type="entry name" value="GH4_Enzyme_sf"/>
</dbReference>
<dbReference type="InterPro" id="IPR036291">
    <property type="entry name" value="NAD(P)-bd_dom_sf"/>
</dbReference>
<sequence>MKKIAIIGAGSTMFTRQILSSLYCYRELAELQVTLEDLDQAALSRTLALAHKMLTQEGLPTKLITATTNQKEALTGADCVINCIQVGGLAPWKLDIEIPRKYNVDQEVGDTLGPGGIFRALRQIPPMLSILDDMERLCPDALFINYANPLAPLTWAATQYSDITSIGLCYGVTYTVAQLAGYLGFGPWVEHPHTPEAWDQLMYSPIPDNIDVLFGGINHMTWILQMLVDGVDRTDEIAGILAKPKVLAADGVRCEILRHFGYWSTENHWHCSDYVPYFRKNAAMIERFVPHRWNLLQLEEQIHRRDTEIIDRQLRGEQSIRVEKTVLNAPKIIHAMCTGQTAKINGNIRNNGLISNLPPECIVEVPIFVDRSGLHPTRVGTLPPQCAALNRSMISVQELIVEAALNYRKEAAFHAICLDPLTAAVCTLDEIAKMFDELWQAQQPWLQPYWG</sequence>
<dbReference type="Gene3D" id="3.90.1820.10">
    <property type="entry name" value="AglA-like glucosidase"/>
    <property type="match status" value="1"/>
</dbReference>
<keyword evidence="10" id="KW-0533">Nickel</keyword>
<keyword evidence="10" id="KW-0408">Iron</keyword>
<dbReference type="InterPro" id="IPR015955">
    <property type="entry name" value="Lactate_DH/Glyco_Ohase_4_C"/>
</dbReference>
<comment type="cofactor">
    <cofactor evidence="1">
        <name>Mn(2+)</name>
        <dbReference type="ChEBI" id="CHEBI:29035"/>
    </cofactor>
</comment>
<protein>
    <submittedName>
        <fullName evidence="14">Alpha-galactosidase</fullName>
    </submittedName>
</protein>
<name>A0A1M7XWE2_9BACT</name>
<dbReference type="NCBIfam" id="NF011657">
    <property type="entry name" value="PRK15076.1"/>
    <property type="match status" value="1"/>
</dbReference>
<gene>
    <name evidence="14" type="ORF">SAMN02745220_00277</name>
</gene>
<evidence type="ECO:0000313" key="15">
    <source>
        <dbReference type="Proteomes" id="UP000184603"/>
    </source>
</evidence>
<dbReference type="SUPFAM" id="SSF51735">
    <property type="entry name" value="NAD(P)-binding Rossmann-fold domains"/>
    <property type="match status" value="1"/>
</dbReference>
<feature type="binding site" evidence="9">
    <location>
        <position position="287"/>
    </location>
    <ligand>
        <name>substrate</name>
    </ligand>
</feature>
<evidence type="ECO:0000256" key="12">
    <source>
        <dbReference type="RuleBase" id="RU361152"/>
    </source>
</evidence>
<accession>A0A1M7XWE2</accession>
<evidence type="ECO:0000256" key="9">
    <source>
        <dbReference type="PIRSR" id="PIRSR601088-2"/>
    </source>
</evidence>
<keyword evidence="4 12" id="KW-0378">Hydrolase</keyword>
<feature type="binding site" evidence="10">
    <location>
        <position position="219"/>
    </location>
    <ligand>
        <name>Mn(2+)</name>
        <dbReference type="ChEBI" id="CHEBI:29035"/>
    </ligand>
</feature>
<evidence type="ECO:0000256" key="10">
    <source>
        <dbReference type="PIRSR" id="PIRSR601088-3"/>
    </source>
</evidence>
<dbReference type="Pfam" id="PF02056">
    <property type="entry name" value="Glyco_hydro_4"/>
    <property type="match status" value="1"/>
</dbReference>
<dbReference type="PANTHER" id="PTHR32092">
    <property type="entry name" value="6-PHOSPHO-BETA-GLUCOSIDASE-RELATED"/>
    <property type="match status" value="1"/>
</dbReference>
<evidence type="ECO:0000313" key="14">
    <source>
        <dbReference type="EMBL" id="SHO43068.1"/>
    </source>
</evidence>
<feature type="binding site" evidence="9">
    <location>
        <position position="148"/>
    </location>
    <ligand>
        <name>substrate</name>
    </ligand>
</feature>
<reference evidence="14 15" key="1">
    <citation type="submission" date="2016-12" db="EMBL/GenBank/DDBJ databases">
        <authorList>
            <person name="Song W.-J."/>
            <person name="Kurnit D.M."/>
        </authorList>
    </citation>
    <scope>NUCLEOTIDE SEQUENCE [LARGE SCALE GENOMIC DNA]</scope>
    <source>
        <strain evidence="14 15">DSM 18488</strain>
    </source>
</reference>
<keyword evidence="7" id="KW-0119">Carbohydrate metabolism</keyword>
<keyword evidence="3 10" id="KW-0479">Metal-binding</keyword>
<keyword evidence="10" id="KW-0170">Cobalt</keyword>
<dbReference type="InterPro" id="IPR001088">
    <property type="entry name" value="Glyco_hydro_4"/>
</dbReference>
<proteinExistence type="inferred from homology"/>
<feature type="site" description="Increases basicity of active site Tyr" evidence="11">
    <location>
        <position position="110"/>
    </location>
</feature>
<dbReference type="Pfam" id="PF11975">
    <property type="entry name" value="Glyco_hydro_4C"/>
    <property type="match status" value="1"/>
</dbReference>
<evidence type="ECO:0000256" key="5">
    <source>
        <dbReference type="ARBA" id="ARBA00023027"/>
    </source>
</evidence>
<dbReference type="OrthoDB" id="9767022at2"/>
<keyword evidence="15" id="KW-1185">Reference proteome</keyword>
<dbReference type="AlphaFoldDB" id="A0A1M7XWE2"/>
<dbReference type="RefSeq" id="WP_073611630.1">
    <property type="nucleotide sequence ID" value="NZ_FRFE01000001.1"/>
</dbReference>
<dbReference type="PANTHER" id="PTHR32092:SF6">
    <property type="entry name" value="ALPHA-GALACTOSIDASE"/>
    <property type="match status" value="1"/>
</dbReference>
<evidence type="ECO:0000256" key="11">
    <source>
        <dbReference type="PIRSR" id="PIRSR601088-4"/>
    </source>
</evidence>
<evidence type="ECO:0000256" key="6">
    <source>
        <dbReference type="ARBA" id="ARBA00023211"/>
    </source>
</evidence>
<dbReference type="Proteomes" id="UP000184603">
    <property type="component" value="Unassembled WGS sequence"/>
</dbReference>
<keyword evidence="5 12" id="KW-0520">NAD</keyword>
<dbReference type="GO" id="GO:0004553">
    <property type="term" value="F:hydrolase activity, hydrolyzing O-glycosyl compounds"/>
    <property type="evidence" value="ECO:0007669"/>
    <property type="project" value="InterPro"/>
</dbReference>
<dbReference type="SUPFAM" id="SSF56327">
    <property type="entry name" value="LDH C-terminal domain-like"/>
    <property type="match status" value="1"/>
</dbReference>
<feature type="domain" description="Glycosyl hydrolase family 4 C-terminal" evidence="13">
    <location>
        <begin position="215"/>
        <end position="422"/>
    </location>
</feature>
<organism evidence="14 15">
    <name type="scientific">Desulfopila aestuarii DSM 18488</name>
    <dbReference type="NCBI Taxonomy" id="1121416"/>
    <lineage>
        <taxon>Bacteria</taxon>
        <taxon>Pseudomonadati</taxon>
        <taxon>Thermodesulfobacteriota</taxon>
        <taxon>Desulfobulbia</taxon>
        <taxon>Desulfobulbales</taxon>
        <taxon>Desulfocapsaceae</taxon>
        <taxon>Desulfopila</taxon>
    </lineage>
</organism>
<dbReference type="GO" id="GO:0005975">
    <property type="term" value="P:carbohydrate metabolic process"/>
    <property type="evidence" value="ECO:0007669"/>
    <property type="project" value="InterPro"/>
</dbReference>
<evidence type="ECO:0000256" key="2">
    <source>
        <dbReference type="ARBA" id="ARBA00010141"/>
    </source>
</evidence>
<evidence type="ECO:0000256" key="4">
    <source>
        <dbReference type="ARBA" id="ARBA00022801"/>
    </source>
</evidence>
<evidence type="ECO:0000256" key="8">
    <source>
        <dbReference type="ARBA" id="ARBA00023295"/>
    </source>
</evidence>
<keyword evidence="8 12" id="KW-0326">Glycosidase</keyword>
<feature type="binding site" evidence="10">
    <location>
        <position position="169"/>
    </location>
    <ligand>
        <name>Mn(2+)</name>
        <dbReference type="ChEBI" id="CHEBI:29035"/>
    </ligand>
</feature>
<dbReference type="PRINTS" id="PR00732">
    <property type="entry name" value="GLHYDRLASE4"/>
</dbReference>
<dbReference type="GO" id="GO:0016616">
    <property type="term" value="F:oxidoreductase activity, acting on the CH-OH group of donors, NAD or NADP as acceptor"/>
    <property type="evidence" value="ECO:0007669"/>
    <property type="project" value="InterPro"/>
</dbReference>